<keyword evidence="2" id="KW-1185">Reference proteome</keyword>
<sequence>MLIVLFLAFTLTVKWNIPTFSMILIGSVLCGLVVIGYKTKFSAAILTILLMMHNVFTNHYWTYKSADNRRDYLRYEFFQTLSIVGGLLLIVNTGAGELSIDEKKKVY</sequence>
<name>A0ACB5T9Y3_AMBMO</name>
<comment type="caution">
    <text evidence="1">The sequence shown here is derived from an EMBL/GenBank/DDBJ whole genome shotgun (WGS) entry which is preliminary data.</text>
</comment>
<gene>
    <name evidence="1" type="ORF">Amon02_000687800</name>
</gene>
<evidence type="ECO:0000313" key="1">
    <source>
        <dbReference type="EMBL" id="GME84490.1"/>
    </source>
</evidence>
<dbReference type="EMBL" id="BSXS01005532">
    <property type="protein sequence ID" value="GME84490.1"/>
    <property type="molecule type" value="Genomic_DNA"/>
</dbReference>
<dbReference type="Proteomes" id="UP001165064">
    <property type="component" value="Unassembled WGS sequence"/>
</dbReference>
<proteinExistence type="predicted"/>
<protein>
    <submittedName>
        <fullName evidence="1">Unnamed protein product</fullName>
    </submittedName>
</protein>
<reference evidence="1" key="1">
    <citation type="submission" date="2023-04" db="EMBL/GenBank/DDBJ databases">
        <title>Ambrosiozyma monospora NBRC 10751.</title>
        <authorList>
            <person name="Ichikawa N."/>
            <person name="Sato H."/>
            <person name="Tonouchi N."/>
        </authorList>
    </citation>
    <scope>NUCLEOTIDE SEQUENCE</scope>
    <source>
        <strain evidence="1">NBRC 10751</strain>
    </source>
</reference>
<organism evidence="1 2">
    <name type="scientific">Ambrosiozyma monospora</name>
    <name type="common">Yeast</name>
    <name type="synonym">Endomycopsis monosporus</name>
    <dbReference type="NCBI Taxonomy" id="43982"/>
    <lineage>
        <taxon>Eukaryota</taxon>
        <taxon>Fungi</taxon>
        <taxon>Dikarya</taxon>
        <taxon>Ascomycota</taxon>
        <taxon>Saccharomycotina</taxon>
        <taxon>Pichiomycetes</taxon>
        <taxon>Pichiales</taxon>
        <taxon>Pichiaceae</taxon>
        <taxon>Ambrosiozyma</taxon>
    </lineage>
</organism>
<accession>A0ACB5T9Y3</accession>
<evidence type="ECO:0000313" key="2">
    <source>
        <dbReference type="Proteomes" id="UP001165064"/>
    </source>
</evidence>